<comment type="caution">
    <text evidence="2">The sequence shown here is derived from an EMBL/GenBank/DDBJ whole genome shotgun (WGS) entry which is preliminary data.</text>
</comment>
<dbReference type="Proteomes" id="UP000678281">
    <property type="component" value="Unassembled WGS sequence"/>
</dbReference>
<dbReference type="EMBL" id="JAGXTP010000001">
    <property type="protein sequence ID" value="MBS3849282.1"/>
    <property type="molecule type" value="Genomic_DNA"/>
</dbReference>
<keyword evidence="1" id="KW-0472">Membrane</keyword>
<dbReference type="InterPro" id="IPR010865">
    <property type="entry name" value="DUF1499"/>
</dbReference>
<protein>
    <submittedName>
        <fullName evidence="2">DUF1499 domain-containing protein</fullName>
    </submittedName>
</protein>
<keyword evidence="1" id="KW-0812">Transmembrane</keyword>
<keyword evidence="3" id="KW-1185">Reference proteome</keyword>
<dbReference type="AlphaFoldDB" id="A0A942EBQ6"/>
<proteinExistence type="predicted"/>
<feature type="transmembrane region" description="Helical" evidence="1">
    <location>
        <begin position="79"/>
        <end position="96"/>
    </location>
</feature>
<accession>A0A942EBQ6</accession>
<dbReference type="Pfam" id="PF07386">
    <property type="entry name" value="DUF1499"/>
    <property type="match status" value="1"/>
</dbReference>
<feature type="transmembrane region" description="Helical" evidence="1">
    <location>
        <begin position="12"/>
        <end position="31"/>
    </location>
</feature>
<feature type="transmembrane region" description="Helical" evidence="1">
    <location>
        <begin position="43"/>
        <end position="67"/>
    </location>
</feature>
<evidence type="ECO:0000313" key="2">
    <source>
        <dbReference type="EMBL" id="MBS3849282.1"/>
    </source>
</evidence>
<sequence>MRILIRTSRWAIWARRLGSVAVPLVIISVLLHRLRLISSDLFLTTTIGAALVALLAVLCAVIALARLWQTGDQGWSKALFGLFFGLLCLAPFAWYGNLALKYPAVTDIATTTRGALPLVFEPGTAAMPPPRLLTAAQAQSIFPSAETRAYPLGQAQTFALVEQIIQDHGWDVRLVRAPDAALAPAQINAQIMTIPGWREEAVVRVTGTATTAMVDMRSASLNALHDFGANGQRIERFLAELDDAVTVLLRDNPNVNQPDIEPVEDDVAPLS</sequence>
<evidence type="ECO:0000256" key="1">
    <source>
        <dbReference type="SAM" id="Phobius"/>
    </source>
</evidence>
<organism evidence="2 3">
    <name type="scientific">Devosia litorisediminis</name>
    <dbReference type="NCBI Taxonomy" id="2829817"/>
    <lineage>
        <taxon>Bacteria</taxon>
        <taxon>Pseudomonadati</taxon>
        <taxon>Pseudomonadota</taxon>
        <taxon>Alphaproteobacteria</taxon>
        <taxon>Hyphomicrobiales</taxon>
        <taxon>Devosiaceae</taxon>
        <taxon>Devosia</taxon>
    </lineage>
</organism>
<reference evidence="2" key="1">
    <citation type="submission" date="2021-04" db="EMBL/GenBank/DDBJ databases">
        <title>Devosia litorisediminis sp. nov., isolated from a sand dune.</title>
        <authorList>
            <person name="Park S."/>
            <person name="Yoon J.-H."/>
        </authorList>
    </citation>
    <scope>NUCLEOTIDE SEQUENCE</scope>
    <source>
        <strain evidence="2">BSSL-BM10</strain>
    </source>
</reference>
<keyword evidence="1" id="KW-1133">Transmembrane helix</keyword>
<dbReference type="RefSeq" id="WP_212658767.1">
    <property type="nucleotide sequence ID" value="NZ_JAGXTP010000001.1"/>
</dbReference>
<name>A0A942EBQ6_9HYPH</name>
<gene>
    <name evidence="2" type="ORF">KD146_11305</name>
</gene>
<evidence type="ECO:0000313" key="3">
    <source>
        <dbReference type="Proteomes" id="UP000678281"/>
    </source>
</evidence>